<evidence type="ECO:0000313" key="1">
    <source>
        <dbReference type="EMBL" id="ESN92904.1"/>
    </source>
</evidence>
<dbReference type="GeneID" id="20200814"/>
<organism evidence="2 3">
    <name type="scientific">Helobdella robusta</name>
    <name type="common">Californian leech</name>
    <dbReference type="NCBI Taxonomy" id="6412"/>
    <lineage>
        <taxon>Eukaryota</taxon>
        <taxon>Metazoa</taxon>
        <taxon>Spiralia</taxon>
        <taxon>Lophotrochozoa</taxon>
        <taxon>Annelida</taxon>
        <taxon>Clitellata</taxon>
        <taxon>Hirudinea</taxon>
        <taxon>Rhynchobdellida</taxon>
        <taxon>Glossiphoniidae</taxon>
        <taxon>Helobdella</taxon>
    </lineage>
</organism>
<reference evidence="3" key="1">
    <citation type="submission" date="2012-12" db="EMBL/GenBank/DDBJ databases">
        <authorList>
            <person name="Hellsten U."/>
            <person name="Grimwood J."/>
            <person name="Chapman J.A."/>
            <person name="Shapiro H."/>
            <person name="Aerts A."/>
            <person name="Otillar R.P."/>
            <person name="Terry A.Y."/>
            <person name="Boore J.L."/>
            <person name="Simakov O."/>
            <person name="Marletaz F."/>
            <person name="Cho S.-J."/>
            <person name="Edsinger-Gonzales E."/>
            <person name="Havlak P."/>
            <person name="Kuo D.-H."/>
            <person name="Larsson T."/>
            <person name="Lv J."/>
            <person name="Arendt D."/>
            <person name="Savage R."/>
            <person name="Osoegawa K."/>
            <person name="de Jong P."/>
            <person name="Lindberg D.R."/>
            <person name="Seaver E.C."/>
            <person name="Weisblat D.A."/>
            <person name="Putnam N.H."/>
            <person name="Grigoriev I.V."/>
            <person name="Rokhsar D.S."/>
        </authorList>
    </citation>
    <scope>NUCLEOTIDE SEQUENCE</scope>
</reference>
<protein>
    <submittedName>
        <fullName evidence="1 2">Uncharacterized protein</fullName>
    </submittedName>
</protein>
<gene>
    <name evidence="2" type="primary">20200814</name>
    <name evidence="1" type="ORF">HELRODRAFT_165040</name>
</gene>
<reference evidence="1 3" key="2">
    <citation type="journal article" date="2013" name="Nature">
        <title>Insights into bilaterian evolution from three spiralian genomes.</title>
        <authorList>
            <person name="Simakov O."/>
            <person name="Marletaz F."/>
            <person name="Cho S.J."/>
            <person name="Edsinger-Gonzales E."/>
            <person name="Havlak P."/>
            <person name="Hellsten U."/>
            <person name="Kuo D.H."/>
            <person name="Larsson T."/>
            <person name="Lv J."/>
            <person name="Arendt D."/>
            <person name="Savage R."/>
            <person name="Osoegawa K."/>
            <person name="de Jong P."/>
            <person name="Grimwood J."/>
            <person name="Chapman J.A."/>
            <person name="Shapiro H."/>
            <person name="Aerts A."/>
            <person name="Otillar R.P."/>
            <person name="Terry A.Y."/>
            <person name="Boore J.L."/>
            <person name="Grigoriev I.V."/>
            <person name="Lindberg D.R."/>
            <person name="Seaver E.C."/>
            <person name="Weisblat D.A."/>
            <person name="Putnam N.H."/>
            <person name="Rokhsar D.S."/>
        </authorList>
    </citation>
    <scope>NUCLEOTIDE SEQUENCE</scope>
</reference>
<dbReference type="EnsemblMetazoa" id="HelroT165040">
    <property type="protein sequence ID" value="HelroP165040"/>
    <property type="gene ID" value="HelroG165040"/>
</dbReference>
<dbReference type="CTD" id="20200814"/>
<dbReference type="RefSeq" id="XP_009029188.1">
    <property type="nucleotide sequence ID" value="XM_009030940.1"/>
</dbReference>
<dbReference type="Proteomes" id="UP000015101">
    <property type="component" value="Unassembled WGS sequence"/>
</dbReference>
<dbReference type="InParanoid" id="T1EW64"/>
<dbReference type="HOGENOM" id="CLU_1867330_0_0_1"/>
<keyword evidence="3" id="KW-1185">Reference proteome</keyword>
<dbReference type="EMBL" id="KB097639">
    <property type="protein sequence ID" value="ESN92904.1"/>
    <property type="molecule type" value="Genomic_DNA"/>
</dbReference>
<evidence type="ECO:0000313" key="3">
    <source>
        <dbReference type="Proteomes" id="UP000015101"/>
    </source>
</evidence>
<name>T1EW64_HELRO</name>
<dbReference type="AlphaFoldDB" id="T1EW64"/>
<accession>T1EW64</accession>
<dbReference type="KEGG" id="hro:HELRODRAFT_165040"/>
<sequence length="137" mass="16199">MSTHWQSLNKITKAVGNTLAKICFGQLDVLRILSQCSMKTWLWKVKRILRDIYKKDTKYHTGSYRAEFLGTWELSDKSDTEYRDRLKLKEIIEIGHWNVRTLNYTGGLHLVIKGFERYTTKDRDGKIITECKEILKK</sequence>
<proteinExistence type="predicted"/>
<evidence type="ECO:0000313" key="2">
    <source>
        <dbReference type="EnsemblMetazoa" id="HelroP165040"/>
    </source>
</evidence>
<dbReference type="EMBL" id="AMQM01001922">
    <property type="status" value="NOT_ANNOTATED_CDS"/>
    <property type="molecule type" value="Genomic_DNA"/>
</dbReference>
<reference evidence="2" key="3">
    <citation type="submission" date="2015-06" db="UniProtKB">
        <authorList>
            <consortium name="EnsemblMetazoa"/>
        </authorList>
    </citation>
    <scope>IDENTIFICATION</scope>
</reference>